<dbReference type="Proteomes" id="UP000000939">
    <property type="component" value="Chromosome"/>
</dbReference>
<protein>
    <submittedName>
        <fullName evidence="1">Uncharacterized protein</fullName>
    </submittedName>
</protein>
<evidence type="ECO:0000313" key="2">
    <source>
        <dbReference type="Proteomes" id="UP000000939"/>
    </source>
</evidence>
<name>D5V0I6_ARCNC</name>
<keyword evidence="2" id="KW-1185">Reference proteome</keyword>
<reference evidence="1 2" key="1">
    <citation type="journal article" date="2010" name="Stand. Genomic Sci.">
        <title>Complete genome sequence of Arcobacter nitrofigilis type strain (CI).</title>
        <authorList>
            <person name="Pati A."/>
            <person name="Gronow S."/>
            <person name="Lapidus A."/>
            <person name="Copeland A."/>
            <person name="Glavina Del Rio T."/>
            <person name="Nolan M."/>
            <person name="Lucas S."/>
            <person name="Tice H."/>
            <person name="Cheng J.F."/>
            <person name="Han C."/>
            <person name="Chertkov O."/>
            <person name="Bruce D."/>
            <person name="Tapia R."/>
            <person name="Goodwin L."/>
            <person name="Pitluck S."/>
            <person name="Liolios K."/>
            <person name="Ivanova N."/>
            <person name="Mavromatis K."/>
            <person name="Chen A."/>
            <person name="Palaniappan K."/>
            <person name="Land M."/>
            <person name="Hauser L."/>
            <person name="Chang Y.J."/>
            <person name="Jeffries C.D."/>
            <person name="Detter J.C."/>
            <person name="Rohde M."/>
            <person name="Goker M."/>
            <person name="Bristow J."/>
            <person name="Eisen J.A."/>
            <person name="Markowitz V."/>
            <person name="Hugenholtz P."/>
            <person name="Klenk H.P."/>
            <person name="Kyrpides N.C."/>
        </authorList>
    </citation>
    <scope>NUCLEOTIDE SEQUENCE [LARGE SCALE GENOMIC DNA]</scope>
    <source>
        <strain evidence="2">ATCC 33309 / DSM 7299 / CCUG 15893 / LMG 7604 / NCTC 12251 / CI</strain>
    </source>
</reference>
<evidence type="ECO:0000313" key="1">
    <source>
        <dbReference type="EMBL" id="ADG93798.1"/>
    </source>
</evidence>
<accession>D5V0I6</accession>
<dbReference type="HOGENOM" id="CLU_3211751_0_0_7"/>
<dbReference type="AlphaFoldDB" id="D5V0I6"/>
<dbReference type="EMBL" id="CP001999">
    <property type="protein sequence ID" value="ADG93798.1"/>
    <property type="molecule type" value="Genomic_DNA"/>
</dbReference>
<organism evidence="1 2">
    <name type="scientific">Arcobacter nitrofigilis (strain ATCC 33309 / DSM 7299 / CCUG 15893 / LMG 7604 / NCTC 12251 / CI)</name>
    <name type="common">Campylobacter nitrofigilis</name>
    <dbReference type="NCBI Taxonomy" id="572480"/>
    <lineage>
        <taxon>Bacteria</taxon>
        <taxon>Pseudomonadati</taxon>
        <taxon>Campylobacterota</taxon>
        <taxon>Epsilonproteobacteria</taxon>
        <taxon>Campylobacterales</taxon>
        <taxon>Arcobacteraceae</taxon>
        <taxon>Arcobacter</taxon>
    </lineage>
</organism>
<proteinExistence type="predicted"/>
<dbReference type="RefSeq" id="WP_013135943.1">
    <property type="nucleotide sequence ID" value="NC_014166.1"/>
</dbReference>
<gene>
    <name evidence="1" type="ordered locus">Arnit_2144</name>
</gene>
<sequence length="44" mass="5185" precursor="true">MSAIQDKNYQEVLKLKYTSKYIIYKIKTNVISDIFNQNCKGKVL</sequence>
<dbReference type="KEGG" id="ant:Arnit_2144"/>